<evidence type="ECO:0000256" key="4">
    <source>
        <dbReference type="ARBA" id="ARBA00022723"/>
    </source>
</evidence>
<dbReference type="KEGG" id="mlir:LPB04_00925"/>
<dbReference type="GO" id="GO:0046872">
    <property type="term" value="F:metal ion binding"/>
    <property type="evidence" value="ECO:0007669"/>
    <property type="project" value="UniProtKB-KW"/>
</dbReference>
<dbReference type="InterPro" id="IPR001365">
    <property type="entry name" value="A_deaminase_dom"/>
</dbReference>
<dbReference type="SUPFAM" id="SSF51556">
    <property type="entry name" value="Metallo-dependent hydrolases"/>
    <property type="match status" value="1"/>
</dbReference>
<feature type="chain" id="PRO_5032619436" description="adenosine deaminase" evidence="7">
    <location>
        <begin position="24"/>
        <end position="505"/>
    </location>
</feature>
<feature type="domain" description="Adenosine deaminase" evidence="8">
    <location>
        <begin position="244"/>
        <end position="481"/>
    </location>
</feature>
<dbReference type="GO" id="GO:0043103">
    <property type="term" value="P:hypoxanthine salvage"/>
    <property type="evidence" value="ECO:0007669"/>
    <property type="project" value="TreeGrafter"/>
</dbReference>
<evidence type="ECO:0000256" key="5">
    <source>
        <dbReference type="ARBA" id="ARBA00022801"/>
    </source>
</evidence>
<dbReference type="AlphaFoldDB" id="A0A7L9U4D9"/>
<dbReference type="RefSeq" id="WP_193686955.1">
    <property type="nucleotide sequence ID" value="NZ_CP062941.1"/>
</dbReference>
<feature type="signal peptide" evidence="7">
    <location>
        <begin position="1"/>
        <end position="23"/>
    </location>
</feature>
<sequence>MQNTFSRSLLIALAVAAPGFAIAKEPIAASRQANETATARHYASLIAGAEPKLAELTMFFTQMPKGGDLHHHYSGAIYVEQYLDFLDRQGLCVNKQTYRIEQDKAVIALERAKPARERNCLSSAEVYADDYTWRELVQRWSNKDFDNHGALNPAPDRLFFQTFGYFGPVSNANFKEGLQELKKRAIAENVSYIETMFKMAPAIANAEFDARAWQLASDDAGLTTELGRATEALEHDPAFAQSIADFVAKIDEAAAGIDDERFTMRYQTYVLRLLNPSQVFSSMLAAFKSASAGGKVVGVNIVGQESTMVSMRDYALHMKMFRFLKARYPDVKVALHAGELALGDVPPEGLKFHIDQALTVAGANRIGHGIDLAHEANAPAILRKMRQDDIPVEINLTSNAFISGIKDENHPVTLYRKYGVPYVISTDDAGVTRHTLSQEYVLFASRYKPDYAELKKTSYNSIRYAFLPAADKARLTRQLDTRFAGFEAEVAKLARTVVPERRTAR</sequence>
<comment type="similarity">
    <text evidence="2">Belongs to the metallo-dependent hydrolases superfamily. Adenosine and AMP deaminases family.</text>
</comment>
<keyword evidence="7" id="KW-0732">Signal</keyword>
<comment type="cofactor">
    <cofactor evidence="1">
        <name>Zn(2+)</name>
        <dbReference type="ChEBI" id="CHEBI:29105"/>
    </cofactor>
</comment>
<evidence type="ECO:0000256" key="6">
    <source>
        <dbReference type="ARBA" id="ARBA00022833"/>
    </source>
</evidence>
<dbReference type="Pfam" id="PF00962">
    <property type="entry name" value="A_deaminase"/>
    <property type="match status" value="1"/>
</dbReference>
<dbReference type="Proteomes" id="UP000593875">
    <property type="component" value="Chromosome"/>
</dbReference>
<dbReference type="GO" id="GO:0004000">
    <property type="term" value="F:adenosine deaminase activity"/>
    <property type="evidence" value="ECO:0007669"/>
    <property type="project" value="UniProtKB-ARBA"/>
</dbReference>
<evidence type="ECO:0000256" key="2">
    <source>
        <dbReference type="ARBA" id="ARBA00006676"/>
    </source>
</evidence>
<dbReference type="GO" id="GO:0006154">
    <property type="term" value="P:adenosine catabolic process"/>
    <property type="evidence" value="ECO:0007669"/>
    <property type="project" value="TreeGrafter"/>
</dbReference>
<evidence type="ECO:0000313" key="10">
    <source>
        <dbReference type="Proteomes" id="UP000593875"/>
    </source>
</evidence>
<evidence type="ECO:0000256" key="1">
    <source>
        <dbReference type="ARBA" id="ARBA00001947"/>
    </source>
</evidence>
<reference evidence="9 10" key="1">
    <citation type="submission" date="2020-10" db="EMBL/GenBank/DDBJ databases">
        <title>Genome sequencing of Massilia sp. LPB0304.</title>
        <authorList>
            <person name="Kim J."/>
        </authorList>
    </citation>
    <scope>NUCLEOTIDE SEQUENCE [LARGE SCALE GENOMIC DNA]</scope>
    <source>
        <strain evidence="9 10">LPB0304</strain>
    </source>
</reference>
<dbReference type="EMBL" id="CP062941">
    <property type="protein sequence ID" value="QOL49931.1"/>
    <property type="molecule type" value="Genomic_DNA"/>
</dbReference>
<evidence type="ECO:0000259" key="8">
    <source>
        <dbReference type="Pfam" id="PF00962"/>
    </source>
</evidence>
<dbReference type="EC" id="3.5.4.4" evidence="3"/>
<dbReference type="InterPro" id="IPR032466">
    <property type="entry name" value="Metal_Hydrolase"/>
</dbReference>
<dbReference type="InterPro" id="IPR006330">
    <property type="entry name" value="Ado/ade_deaminase"/>
</dbReference>
<gene>
    <name evidence="9" type="ORF">LPB04_00925</name>
</gene>
<protein>
    <recommendedName>
        <fullName evidence="3">adenosine deaminase</fullName>
        <ecNumber evidence="3">3.5.4.4</ecNumber>
    </recommendedName>
</protein>
<dbReference type="Gene3D" id="3.20.20.140">
    <property type="entry name" value="Metal-dependent hydrolases"/>
    <property type="match status" value="1"/>
</dbReference>
<proteinExistence type="inferred from homology"/>
<evidence type="ECO:0000313" key="9">
    <source>
        <dbReference type="EMBL" id="QOL49931.1"/>
    </source>
</evidence>
<dbReference type="GO" id="GO:0046103">
    <property type="term" value="P:inosine biosynthetic process"/>
    <property type="evidence" value="ECO:0007669"/>
    <property type="project" value="TreeGrafter"/>
</dbReference>
<accession>A0A7L9U4D9</accession>
<evidence type="ECO:0000256" key="3">
    <source>
        <dbReference type="ARBA" id="ARBA00012784"/>
    </source>
</evidence>
<keyword evidence="10" id="KW-1185">Reference proteome</keyword>
<evidence type="ECO:0000256" key="7">
    <source>
        <dbReference type="SAM" id="SignalP"/>
    </source>
</evidence>
<dbReference type="PANTHER" id="PTHR11409">
    <property type="entry name" value="ADENOSINE DEAMINASE"/>
    <property type="match status" value="1"/>
</dbReference>
<organism evidence="9 10">
    <name type="scientific">Massilia litorea</name>
    <dbReference type="NCBI Taxonomy" id="2769491"/>
    <lineage>
        <taxon>Bacteria</taxon>
        <taxon>Pseudomonadati</taxon>
        <taxon>Pseudomonadota</taxon>
        <taxon>Betaproteobacteria</taxon>
        <taxon>Burkholderiales</taxon>
        <taxon>Oxalobacteraceae</taxon>
        <taxon>Telluria group</taxon>
        <taxon>Massilia</taxon>
    </lineage>
</organism>
<keyword evidence="6" id="KW-0862">Zinc</keyword>
<keyword evidence="4" id="KW-0479">Metal-binding</keyword>
<dbReference type="GO" id="GO:0005829">
    <property type="term" value="C:cytosol"/>
    <property type="evidence" value="ECO:0007669"/>
    <property type="project" value="TreeGrafter"/>
</dbReference>
<keyword evidence="5" id="KW-0378">Hydrolase</keyword>
<dbReference type="PANTHER" id="PTHR11409:SF43">
    <property type="entry name" value="ADENOSINE DEAMINASE"/>
    <property type="match status" value="1"/>
</dbReference>
<name>A0A7L9U4D9_9BURK</name>